<evidence type="ECO:0000256" key="9">
    <source>
        <dbReference type="ARBA" id="ARBA00022833"/>
    </source>
</evidence>
<organism evidence="16 17">
    <name type="scientific">Roseomonas acroporae</name>
    <dbReference type="NCBI Taxonomy" id="2937791"/>
    <lineage>
        <taxon>Bacteria</taxon>
        <taxon>Pseudomonadati</taxon>
        <taxon>Pseudomonadota</taxon>
        <taxon>Alphaproteobacteria</taxon>
        <taxon>Acetobacterales</taxon>
        <taxon>Roseomonadaceae</taxon>
        <taxon>Roseomonas</taxon>
    </lineage>
</organism>
<dbReference type="Pfam" id="PF01807">
    <property type="entry name" value="Zn_ribbon_DnaG"/>
    <property type="match status" value="1"/>
</dbReference>
<feature type="region of interest" description="Disordered" evidence="14">
    <location>
        <begin position="418"/>
        <end position="449"/>
    </location>
</feature>
<comment type="catalytic activity">
    <reaction evidence="13">
        <text>ssDNA + n NTP = ssDNA/pppN(pN)n-1 hybrid + (n-1) diphosphate.</text>
        <dbReference type="EC" id="2.7.7.101"/>
    </reaction>
</comment>
<dbReference type="CDD" id="cd03364">
    <property type="entry name" value="TOPRIM_DnaG_primases"/>
    <property type="match status" value="1"/>
</dbReference>
<dbReference type="GO" id="GO:0000428">
    <property type="term" value="C:DNA-directed RNA polymerase complex"/>
    <property type="evidence" value="ECO:0007669"/>
    <property type="project" value="UniProtKB-KW"/>
</dbReference>
<evidence type="ECO:0000256" key="10">
    <source>
        <dbReference type="ARBA" id="ARBA00022842"/>
    </source>
</evidence>
<evidence type="ECO:0000313" key="16">
    <source>
        <dbReference type="EMBL" id="MCK8786382.1"/>
    </source>
</evidence>
<dbReference type="Gene3D" id="3.90.580.10">
    <property type="entry name" value="Zinc finger, CHC2-type domain"/>
    <property type="match status" value="1"/>
</dbReference>
<dbReference type="InterPro" id="IPR002694">
    <property type="entry name" value="Znf_CHC2"/>
</dbReference>
<dbReference type="GO" id="GO:1990077">
    <property type="term" value="C:primosome complex"/>
    <property type="evidence" value="ECO:0007669"/>
    <property type="project" value="UniProtKB-KW"/>
</dbReference>
<dbReference type="PROSITE" id="PS50880">
    <property type="entry name" value="TOPRIM"/>
    <property type="match status" value="1"/>
</dbReference>
<dbReference type="InterPro" id="IPR036977">
    <property type="entry name" value="DNA_primase_Znf_CHC2"/>
</dbReference>
<keyword evidence="7" id="KW-0479">Metal-binding</keyword>
<name>A0A9X1YAZ1_9PROT</name>
<evidence type="ECO:0000256" key="13">
    <source>
        <dbReference type="HAMAP-Rule" id="MF_00974"/>
    </source>
</evidence>
<dbReference type="GO" id="GO:0008270">
    <property type="term" value="F:zinc ion binding"/>
    <property type="evidence" value="ECO:0007669"/>
    <property type="project" value="UniProtKB-KW"/>
</dbReference>
<dbReference type="InterPro" id="IPR013264">
    <property type="entry name" value="DNAG_N"/>
</dbReference>
<keyword evidence="6 13" id="KW-0235">DNA replication</keyword>
<evidence type="ECO:0000256" key="2">
    <source>
        <dbReference type="ARBA" id="ARBA00022478"/>
    </source>
</evidence>
<comment type="function">
    <text evidence="13">RNA polymerase that catalyzes the synthesis of short RNA molecules used as primers for DNA polymerase during DNA replication.</text>
</comment>
<comment type="caution">
    <text evidence="13">Lacks conserved residue(s) required for the propagation of feature annotation.</text>
</comment>
<keyword evidence="17" id="KW-1185">Reference proteome</keyword>
<dbReference type="AlphaFoldDB" id="A0A9X1YAZ1"/>
<sequence>MALPPAFLDELRARTPLAPLVGRRTRLVRNGRIWKACCPFHNEKSPSFYVYDDHYHCFGCGAHGDAISFLMQTDGAAFPEAVERLAAEAGMEVPRPSREEARRAARARDLHGVLEAAAAVFARRLRLPEGRAALDYLRGRGLTEETIAGFGLGWSGGGRGALVASLREEGIEPAQLVEAGLVRQPEEGGALSEFFFNRVMFPIRDARGRMIGFGGRIMGEGQPKYLNTPETPVFAKRRSLYALDRARESVFRGRARLLVVEGYMDVIALHQAGLAGAVAPLGTALTEDQLQALWQVSPEPCLCFDGDAAGGRAAARAVRVALPLLSPERTLRIATLPAGEDPDTLVKANGPRAMEAVLEGAAPLEDALFRALAAEHPGDGPAQRAALRNAIVAAAAQIPDRALAAEMRSALLNRFFAGRPDRQPGRRGEGRGRPAGGAARLAAPSPRMPPRLAIDPAEVRLSQARMLLAILLRHPWMLPEVEEALTLLDFQAPRCDALRDALLGWLAGAEVLDSEGLMNHLAQAGLAEDAGWTLGVVGLPPAAREDAQPKEALDGWWHFFAQLRGGEHLEADLAEARHHWIATNDPVSAQRMKRLAEAIEALRRHEAEAVSEH</sequence>
<comment type="caution">
    <text evidence="16">The sequence shown here is derived from an EMBL/GenBank/DDBJ whole genome shotgun (WGS) entry which is preliminary data.</text>
</comment>
<keyword evidence="10" id="KW-0460">Magnesium</keyword>
<dbReference type="InterPro" id="IPR030846">
    <property type="entry name" value="DnaG_bac"/>
</dbReference>
<evidence type="ECO:0000256" key="14">
    <source>
        <dbReference type="SAM" id="MobiDB-lite"/>
    </source>
</evidence>
<accession>A0A9X1YAZ1</accession>
<dbReference type="GO" id="GO:0005737">
    <property type="term" value="C:cytoplasm"/>
    <property type="evidence" value="ECO:0007669"/>
    <property type="project" value="TreeGrafter"/>
</dbReference>
<keyword evidence="2 13" id="KW-0240">DNA-directed RNA polymerase</keyword>
<dbReference type="PANTHER" id="PTHR30313">
    <property type="entry name" value="DNA PRIMASE"/>
    <property type="match status" value="1"/>
</dbReference>
<dbReference type="InterPro" id="IPR037068">
    <property type="entry name" value="DNA_primase_core_N_sf"/>
</dbReference>
<evidence type="ECO:0000256" key="11">
    <source>
        <dbReference type="ARBA" id="ARBA00023125"/>
    </source>
</evidence>
<feature type="compositionally biased region" description="Basic and acidic residues" evidence="14">
    <location>
        <begin position="419"/>
        <end position="432"/>
    </location>
</feature>
<keyword evidence="9" id="KW-0862">Zinc</keyword>
<dbReference type="FunFam" id="3.90.580.10:FF:000001">
    <property type="entry name" value="DNA primase"/>
    <property type="match status" value="1"/>
</dbReference>
<dbReference type="EC" id="2.7.7.101" evidence="13"/>
<dbReference type="PANTHER" id="PTHR30313:SF2">
    <property type="entry name" value="DNA PRIMASE"/>
    <property type="match status" value="1"/>
</dbReference>
<evidence type="ECO:0000256" key="8">
    <source>
        <dbReference type="ARBA" id="ARBA00022771"/>
    </source>
</evidence>
<comment type="subunit">
    <text evidence="13">Monomer. Interacts with DnaB.</text>
</comment>
<comment type="cofactor">
    <cofactor evidence="1">
        <name>Zn(2+)</name>
        <dbReference type="ChEBI" id="CHEBI:29105"/>
    </cofactor>
</comment>
<dbReference type="InterPro" id="IPR034151">
    <property type="entry name" value="TOPRIM_DnaG_bac"/>
</dbReference>
<dbReference type="Proteomes" id="UP001139516">
    <property type="component" value="Unassembled WGS sequence"/>
</dbReference>
<dbReference type="Gene3D" id="3.90.980.10">
    <property type="entry name" value="DNA primase, catalytic core, N-terminal domain"/>
    <property type="match status" value="1"/>
</dbReference>
<dbReference type="Pfam" id="PF13662">
    <property type="entry name" value="Toprim_4"/>
    <property type="match status" value="1"/>
</dbReference>
<dbReference type="Pfam" id="PF08275">
    <property type="entry name" value="DNAG_N"/>
    <property type="match status" value="1"/>
</dbReference>
<dbReference type="RefSeq" id="WP_248668497.1">
    <property type="nucleotide sequence ID" value="NZ_JALPRX010000081.1"/>
</dbReference>
<dbReference type="InterPro" id="IPR006295">
    <property type="entry name" value="DNA_primase_DnaG"/>
</dbReference>
<gene>
    <name evidence="13 16" type="primary">dnaG</name>
    <name evidence="16" type="ORF">M0638_18555</name>
</gene>
<protein>
    <recommendedName>
        <fullName evidence="13">DNA primase</fullName>
        <ecNumber evidence="13">2.7.7.101</ecNumber>
    </recommendedName>
</protein>
<keyword evidence="11 13" id="KW-0238">DNA-binding</keyword>
<evidence type="ECO:0000256" key="12">
    <source>
        <dbReference type="ARBA" id="ARBA00023163"/>
    </source>
</evidence>
<dbReference type="HAMAP" id="MF_00974">
    <property type="entry name" value="DNA_primase_DnaG"/>
    <property type="match status" value="1"/>
</dbReference>
<evidence type="ECO:0000256" key="3">
    <source>
        <dbReference type="ARBA" id="ARBA00022515"/>
    </source>
</evidence>
<dbReference type="EMBL" id="JALPRX010000081">
    <property type="protein sequence ID" value="MCK8786382.1"/>
    <property type="molecule type" value="Genomic_DNA"/>
</dbReference>
<reference evidence="16" key="1">
    <citation type="submission" date="2022-04" db="EMBL/GenBank/DDBJ databases">
        <title>Roseomonas acroporae sp. nov., isolated from coral Acropora digitifera.</title>
        <authorList>
            <person name="Sun H."/>
        </authorList>
    </citation>
    <scope>NUCLEOTIDE SEQUENCE</scope>
    <source>
        <strain evidence="16">NAR14</strain>
    </source>
</reference>
<evidence type="ECO:0000256" key="1">
    <source>
        <dbReference type="ARBA" id="ARBA00001947"/>
    </source>
</evidence>
<keyword evidence="4 13" id="KW-0808">Transferase</keyword>
<keyword evidence="3 13" id="KW-0639">Primosome</keyword>
<dbReference type="InterPro" id="IPR050219">
    <property type="entry name" value="DnaG_primase"/>
</dbReference>
<keyword evidence="5 13" id="KW-0548">Nucleotidyltransferase</keyword>
<dbReference type="GO" id="GO:0003677">
    <property type="term" value="F:DNA binding"/>
    <property type="evidence" value="ECO:0007669"/>
    <property type="project" value="UniProtKB-KW"/>
</dbReference>
<dbReference type="SMART" id="SM00493">
    <property type="entry name" value="TOPRIM"/>
    <property type="match status" value="1"/>
</dbReference>
<proteinExistence type="inferred from homology"/>
<feature type="domain" description="Toprim" evidence="15">
    <location>
        <begin position="255"/>
        <end position="337"/>
    </location>
</feature>
<dbReference type="SUPFAM" id="SSF56731">
    <property type="entry name" value="DNA primase core"/>
    <property type="match status" value="1"/>
</dbReference>
<comment type="similarity">
    <text evidence="13">Belongs to the DnaG primase family.</text>
</comment>
<evidence type="ECO:0000256" key="7">
    <source>
        <dbReference type="ARBA" id="ARBA00022723"/>
    </source>
</evidence>
<evidence type="ECO:0000313" key="17">
    <source>
        <dbReference type="Proteomes" id="UP001139516"/>
    </source>
</evidence>
<feature type="compositionally biased region" description="Low complexity" evidence="14">
    <location>
        <begin position="436"/>
        <end position="445"/>
    </location>
</feature>
<dbReference type="NCBIfam" id="TIGR01391">
    <property type="entry name" value="dnaG"/>
    <property type="match status" value="1"/>
</dbReference>
<dbReference type="SMART" id="SM00400">
    <property type="entry name" value="ZnF_CHCC"/>
    <property type="match status" value="1"/>
</dbReference>
<evidence type="ECO:0000256" key="5">
    <source>
        <dbReference type="ARBA" id="ARBA00022695"/>
    </source>
</evidence>
<dbReference type="GO" id="GO:0006269">
    <property type="term" value="P:DNA replication, synthesis of primer"/>
    <property type="evidence" value="ECO:0007669"/>
    <property type="project" value="UniProtKB-UniRule"/>
</dbReference>
<dbReference type="SUPFAM" id="SSF57783">
    <property type="entry name" value="Zinc beta-ribbon"/>
    <property type="match status" value="1"/>
</dbReference>
<evidence type="ECO:0000256" key="6">
    <source>
        <dbReference type="ARBA" id="ARBA00022705"/>
    </source>
</evidence>
<dbReference type="InterPro" id="IPR006171">
    <property type="entry name" value="TOPRIM_dom"/>
</dbReference>
<evidence type="ECO:0000256" key="4">
    <source>
        <dbReference type="ARBA" id="ARBA00022679"/>
    </source>
</evidence>
<dbReference type="GO" id="GO:0003899">
    <property type="term" value="F:DNA-directed RNA polymerase activity"/>
    <property type="evidence" value="ECO:0007669"/>
    <property type="project" value="UniProtKB-UniRule"/>
</dbReference>
<evidence type="ECO:0000259" key="15">
    <source>
        <dbReference type="PROSITE" id="PS50880"/>
    </source>
</evidence>
<dbReference type="Gene3D" id="3.40.1360.10">
    <property type="match status" value="1"/>
</dbReference>
<dbReference type="FunFam" id="3.40.1360.10:FF:000002">
    <property type="entry name" value="DNA primase"/>
    <property type="match status" value="1"/>
</dbReference>
<keyword evidence="8" id="KW-0863">Zinc-finger</keyword>
<keyword evidence="12 13" id="KW-0804">Transcription</keyword>